<comment type="caution">
    <text evidence="9">The sequence shown here is derived from an EMBL/GenBank/DDBJ whole genome shotgun (WGS) entry which is preliminary data.</text>
</comment>
<evidence type="ECO:0000256" key="4">
    <source>
        <dbReference type="ARBA" id="ARBA00023274"/>
    </source>
</evidence>
<dbReference type="GO" id="GO:0022625">
    <property type="term" value="C:cytosolic large ribosomal subunit"/>
    <property type="evidence" value="ECO:0007669"/>
    <property type="project" value="TreeGrafter"/>
</dbReference>
<evidence type="ECO:0000256" key="1">
    <source>
        <dbReference type="ARBA" id="ARBA00022730"/>
    </source>
</evidence>
<dbReference type="RefSeq" id="WP_141954462.1">
    <property type="nucleotide sequence ID" value="NZ_VFOZ01000001.1"/>
</dbReference>
<keyword evidence="4 5" id="KW-0687">Ribonucleoprotein</keyword>
<reference evidence="9 10" key="1">
    <citation type="submission" date="2019-06" db="EMBL/GenBank/DDBJ databases">
        <title>Sequencing the genomes of 1000 actinobacteria strains.</title>
        <authorList>
            <person name="Klenk H.-P."/>
        </authorList>
    </citation>
    <scope>NUCLEOTIDE SEQUENCE [LARGE SCALE GENOMIC DNA]</scope>
    <source>
        <strain evidence="9 10">DSM 102200</strain>
    </source>
</reference>
<organism evidence="9 10">
    <name type="scientific">Actinoallomurus bryophytorum</name>
    <dbReference type="NCBI Taxonomy" id="1490222"/>
    <lineage>
        <taxon>Bacteria</taxon>
        <taxon>Bacillati</taxon>
        <taxon>Actinomycetota</taxon>
        <taxon>Actinomycetes</taxon>
        <taxon>Streptosporangiales</taxon>
        <taxon>Thermomonosporaceae</taxon>
        <taxon>Actinoallomurus</taxon>
    </lineage>
</organism>
<dbReference type="HAMAP" id="MF_01334">
    <property type="entry name" value="Ribosomal_bL25_CTC"/>
    <property type="match status" value="1"/>
</dbReference>
<dbReference type="InterPro" id="IPR020057">
    <property type="entry name" value="Ribosomal_bL25_b-dom"/>
</dbReference>
<feature type="region of interest" description="Disordered" evidence="6">
    <location>
        <begin position="1"/>
        <end position="22"/>
    </location>
</feature>
<dbReference type="Gene3D" id="2.170.120.20">
    <property type="entry name" value="Ribosomal protein L25, beta domain"/>
    <property type="match status" value="1"/>
</dbReference>
<protein>
    <recommendedName>
        <fullName evidence="5">Large ribosomal subunit protein bL25</fullName>
    </recommendedName>
    <alternativeName>
        <fullName evidence="5">General stress protein CTC</fullName>
    </alternativeName>
</protein>
<feature type="region of interest" description="Disordered" evidence="6">
    <location>
        <begin position="183"/>
        <end position="216"/>
    </location>
</feature>
<dbReference type="GO" id="GO:0008097">
    <property type="term" value="F:5S rRNA binding"/>
    <property type="evidence" value="ECO:0007669"/>
    <property type="project" value="InterPro"/>
</dbReference>
<dbReference type="GO" id="GO:0003735">
    <property type="term" value="F:structural constituent of ribosome"/>
    <property type="evidence" value="ECO:0007669"/>
    <property type="project" value="InterPro"/>
</dbReference>
<dbReference type="Pfam" id="PF01386">
    <property type="entry name" value="Ribosomal_L25p"/>
    <property type="match status" value="1"/>
</dbReference>
<dbReference type="Proteomes" id="UP000316096">
    <property type="component" value="Unassembled WGS sequence"/>
</dbReference>
<dbReference type="InterPro" id="IPR037121">
    <property type="entry name" value="Ribosomal_bL25_C"/>
</dbReference>
<dbReference type="Gene3D" id="2.40.240.10">
    <property type="entry name" value="Ribosomal Protein L25, Chain P"/>
    <property type="match status" value="1"/>
</dbReference>
<proteinExistence type="inferred from homology"/>
<keyword evidence="3 5" id="KW-0689">Ribosomal protein</keyword>
<feature type="domain" description="Large ribosomal subunit protein bL25 L25" evidence="7">
    <location>
        <begin position="6"/>
        <end position="91"/>
    </location>
</feature>
<comment type="function">
    <text evidence="5">This is one of the proteins that binds to the 5S RNA in the ribosome where it forms part of the central protuberance.</text>
</comment>
<evidence type="ECO:0000256" key="3">
    <source>
        <dbReference type="ARBA" id="ARBA00022980"/>
    </source>
</evidence>
<dbReference type="CDD" id="cd00495">
    <property type="entry name" value="Ribosomal_L25_TL5_CTC"/>
    <property type="match status" value="1"/>
</dbReference>
<dbReference type="InterPro" id="IPR020056">
    <property type="entry name" value="Rbsml_bL25/Gln-tRNA_synth_N"/>
</dbReference>
<evidence type="ECO:0000256" key="6">
    <source>
        <dbReference type="SAM" id="MobiDB-lite"/>
    </source>
</evidence>
<dbReference type="PANTHER" id="PTHR33284:SF1">
    <property type="entry name" value="RIBOSOMAL PROTEIN L25_GLN-TRNA SYNTHETASE, ANTI-CODON-BINDING DOMAIN-CONTAINING PROTEIN"/>
    <property type="match status" value="1"/>
</dbReference>
<keyword evidence="1 5" id="KW-0699">rRNA-binding</keyword>
<dbReference type="SUPFAM" id="SSF50715">
    <property type="entry name" value="Ribosomal protein L25-like"/>
    <property type="match status" value="1"/>
</dbReference>
<dbReference type="InterPro" id="IPR029751">
    <property type="entry name" value="Ribosomal_L25_dom"/>
</dbReference>
<keyword evidence="2 5" id="KW-0694">RNA-binding</keyword>
<dbReference type="NCBIfam" id="TIGR00731">
    <property type="entry name" value="bL25_bact_ctc"/>
    <property type="match status" value="1"/>
</dbReference>
<name>A0A543CFM6_9ACTN</name>
<dbReference type="GO" id="GO:0006412">
    <property type="term" value="P:translation"/>
    <property type="evidence" value="ECO:0007669"/>
    <property type="project" value="UniProtKB-UniRule"/>
</dbReference>
<evidence type="ECO:0000259" key="7">
    <source>
        <dbReference type="Pfam" id="PF01386"/>
    </source>
</evidence>
<sequence>MSEVSIAAEPRTEFGKGPARRTRRAGRVPAVLYGHGTDPRHISLPGHELMLALKSANVLLRLQGLDGGEELALPKDVQRDPLKGFLEHVDLIVVTSGEKVTVEVPIQLTGDIAPDGMLDQQLIQVSLEVEATHIPQSVEVSVEGMVVGDAIHAKDLKLPTGATLDAEDDTLVLHVIAAPTAEQMEAELGEGEATEAGAETDGEGAAGEAKSEGDEE</sequence>
<dbReference type="NCBIfam" id="NF004131">
    <property type="entry name" value="PRK05618.2-1"/>
    <property type="match status" value="1"/>
</dbReference>
<dbReference type="InterPro" id="IPR001021">
    <property type="entry name" value="Ribosomal_bL25_long"/>
</dbReference>
<evidence type="ECO:0000259" key="8">
    <source>
        <dbReference type="Pfam" id="PF14693"/>
    </source>
</evidence>
<evidence type="ECO:0000256" key="5">
    <source>
        <dbReference type="HAMAP-Rule" id="MF_01334"/>
    </source>
</evidence>
<feature type="domain" description="Large ribosomal subunit protein bL25 beta" evidence="8">
    <location>
        <begin position="99"/>
        <end position="177"/>
    </location>
</feature>
<dbReference type="AlphaFoldDB" id="A0A543CFM6"/>
<dbReference type="PANTHER" id="PTHR33284">
    <property type="entry name" value="RIBOSOMAL PROTEIN L25/GLN-TRNA SYNTHETASE, ANTI-CODON-BINDING DOMAIN-CONTAINING PROTEIN"/>
    <property type="match status" value="1"/>
</dbReference>
<dbReference type="EMBL" id="VFOZ01000001">
    <property type="protein sequence ID" value="TQL95884.1"/>
    <property type="molecule type" value="Genomic_DNA"/>
</dbReference>
<evidence type="ECO:0000313" key="10">
    <source>
        <dbReference type="Proteomes" id="UP000316096"/>
    </source>
</evidence>
<evidence type="ECO:0000313" key="9">
    <source>
        <dbReference type="EMBL" id="TQL95884.1"/>
    </source>
</evidence>
<feature type="compositionally biased region" description="Acidic residues" evidence="6">
    <location>
        <begin position="184"/>
        <end position="202"/>
    </location>
</feature>
<comment type="subunit">
    <text evidence="5">Part of the 50S ribosomal subunit; part of the 5S rRNA/L5/L18/L25 subcomplex. Contacts the 5S rRNA. Binds to the 5S rRNA independently of L5 and L18.</text>
</comment>
<evidence type="ECO:0000256" key="2">
    <source>
        <dbReference type="ARBA" id="ARBA00022884"/>
    </source>
</evidence>
<keyword evidence="10" id="KW-1185">Reference proteome</keyword>
<gene>
    <name evidence="5" type="primary">rplY</name>
    <name evidence="5" type="synonym">ctc</name>
    <name evidence="9" type="ORF">FB559_1395</name>
</gene>
<comment type="similarity">
    <text evidence="5">Belongs to the bacterial ribosomal protein bL25 family. CTC subfamily.</text>
</comment>
<dbReference type="OrthoDB" id="5242980at2"/>
<dbReference type="InterPro" id="IPR011035">
    <property type="entry name" value="Ribosomal_bL25/Gln-tRNA_synth"/>
</dbReference>
<dbReference type="Pfam" id="PF14693">
    <property type="entry name" value="Ribosomal_TL5_C"/>
    <property type="match status" value="1"/>
</dbReference>
<dbReference type="InterPro" id="IPR020930">
    <property type="entry name" value="Ribosomal_uL5_bac-type"/>
</dbReference>
<accession>A0A543CFM6</accession>